<feature type="transmembrane region" description="Helical" evidence="8">
    <location>
        <begin position="239"/>
        <end position="264"/>
    </location>
</feature>
<evidence type="ECO:0000256" key="3">
    <source>
        <dbReference type="ARBA" id="ARBA00022729"/>
    </source>
</evidence>
<keyword evidence="11" id="KW-1185">Reference proteome</keyword>
<dbReference type="Pfam" id="PF07686">
    <property type="entry name" value="V-set"/>
    <property type="match status" value="3"/>
</dbReference>
<protein>
    <recommendedName>
        <fullName evidence="9">Ig-like domain-containing protein</fullName>
    </recommendedName>
</protein>
<keyword evidence="8" id="KW-1133">Transmembrane helix</keyword>
<name>A0A315USZ8_GAMAF</name>
<reference evidence="10 11" key="1">
    <citation type="journal article" date="2018" name="G3 (Bethesda)">
        <title>A High-Quality Reference Genome for the Invasive Mosquitofish Gambusia affinis Using a Chicago Library.</title>
        <authorList>
            <person name="Hoffberg S.L."/>
            <person name="Troendle N.J."/>
            <person name="Glenn T.C."/>
            <person name="Mahmud O."/>
            <person name="Louha S."/>
            <person name="Chalopin D."/>
            <person name="Bennetzen J.L."/>
            <person name="Mauricio R."/>
        </authorList>
    </citation>
    <scope>NUCLEOTIDE SEQUENCE [LARGE SCALE GENOMIC DNA]</scope>
    <source>
        <strain evidence="10">NE01/NJP1002.9</strain>
        <tissue evidence="10">Muscle</tissue>
    </source>
</reference>
<evidence type="ECO:0000313" key="11">
    <source>
        <dbReference type="Proteomes" id="UP000250572"/>
    </source>
</evidence>
<dbReference type="Proteomes" id="UP000250572">
    <property type="component" value="Unassembled WGS sequence"/>
</dbReference>
<keyword evidence="4" id="KW-0391">Immunity</keyword>
<evidence type="ECO:0000256" key="7">
    <source>
        <dbReference type="ARBA" id="ARBA00023180"/>
    </source>
</evidence>
<dbReference type="PROSITE" id="PS50835">
    <property type="entry name" value="IG_LIKE"/>
    <property type="match status" value="3"/>
</dbReference>
<dbReference type="GO" id="GO:0002376">
    <property type="term" value="P:immune system process"/>
    <property type="evidence" value="ECO:0007669"/>
    <property type="project" value="UniProtKB-KW"/>
</dbReference>
<keyword evidence="8" id="KW-0812">Transmembrane</keyword>
<keyword evidence="6" id="KW-1015">Disulfide bond</keyword>
<sequence length="696" mass="77201">MRCCFMWTCCVWKWDDAEPLISENSSDIIFNRDDSAWICWYKQSLGQKPKLISSFYSYGNKMTFYHEYQNSRRFQMDAENHTYYLTVSDLRVSDSATYYCTVNYAKVVTFAEGQTVSVRDSGFESQASVDQPKYVTIPPGGSVTLNCTVQTGSCGGEHRVYWFRNSDGSPPGLVYGHKAKNKQCETNPCRQTHTCVYDLPVENLDASHAGTYYCAVASCGHVVFGDGTTLNFSLGEENLLVYLCVGSLFGSVTTALVVLLVVFVSRRKRRLHQATGEVGNIYHSLYGYWSIILIKKNVLMFAKLESRLPVARRTITEDNNPRVSGDLHYASINVESSSRSQKQSRSSQSVCVYSSVNPPSIVISSDFLSVYMILSAAHKPASTHLSLVMESAEVGGSVTLQCLCRDDAAVMFYWYKQTQGKEPRHVCTFYKYNKRDSFEDEFDPSRFSLDSENHSNILLNISDLRMSDSATYFCIKSNLADTKFCEGTTLSVKGSRLNLPTALQQSETEPVPLQDCSVQTGSCGAEHSFYWFKHSGEFHPGLIYSQASDKNHCERKGKTSTNSCTFNLPVKNLNKSQNGADFCAVASCGHILFGDETTVHSEGDSVSIVLVYLLSGALSFTTLLAASLAFSLLRLSKIHSQQTDCSDTFSAANAPTAQQLQGGENPQYAAVNIIKQNMSGGAKEINSECVYSAVRQ</sequence>
<dbReference type="InterPro" id="IPR003599">
    <property type="entry name" value="Ig_sub"/>
</dbReference>
<dbReference type="SMART" id="SM00406">
    <property type="entry name" value="IGv"/>
    <property type="match status" value="3"/>
</dbReference>
<feature type="transmembrane region" description="Helical" evidence="8">
    <location>
        <begin position="609"/>
        <end position="633"/>
    </location>
</feature>
<dbReference type="SMART" id="SM00409">
    <property type="entry name" value="IG"/>
    <property type="match status" value="3"/>
</dbReference>
<dbReference type="SUPFAM" id="SSF48726">
    <property type="entry name" value="Immunoglobulin"/>
    <property type="match status" value="4"/>
</dbReference>
<dbReference type="GO" id="GO:0005886">
    <property type="term" value="C:plasma membrane"/>
    <property type="evidence" value="ECO:0007669"/>
    <property type="project" value="UniProtKB-SubCell"/>
</dbReference>
<evidence type="ECO:0000256" key="5">
    <source>
        <dbReference type="ARBA" id="ARBA00023136"/>
    </source>
</evidence>
<evidence type="ECO:0000256" key="4">
    <source>
        <dbReference type="ARBA" id="ARBA00022859"/>
    </source>
</evidence>
<dbReference type="EMBL" id="NHOQ01002757">
    <property type="protein sequence ID" value="PWA14760.1"/>
    <property type="molecule type" value="Genomic_DNA"/>
</dbReference>
<dbReference type="InterPro" id="IPR036179">
    <property type="entry name" value="Ig-like_dom_sf"/>
</dbReference>
<dbReference type="GO" id="GO:0009617">
    <property type="term" value="P:response to bacterium"/>
    <property type="evidence" value="ECO:0007669"/>
    <property type="project" value="TreeGrafter"/>
</dbReference>
<evidence type="ECO:0000256" key="6">
    <source>
        <dbReference type="ARBA" id="ARBA00023157"/>
    </source>
</evidence>
<evidence type="ECO:0000259" key="9">
    <source>
        <dbReference type="PROSITE" id="PS50835"/>
    </source>
</evidence>
<organism evidence="10 11">
    <name type="scientific">Gambusia affinis</name>
    <name type="common">Western mosquitofish</name>
    <name type="synonym">Heterandria affinis</name>
    <dbReference type="NCBI Taxonomy" id="33528"/>
    <lineage>
        <taxon>Eukaryota</taxon>
        <taxon>Metazoa</taxon>
        <taxon>Chordata</taxon>
        <taxon>Craniata</taxon>
        <taxon>Vertebrata</taxon>
        <taxon>Euteleostomi</taxon>
        <taxon>Actinopterygii</taxon>
        <taxon>Neopterygii</taxon>
        <taxon>Teleostei</taxon>
        <taxon>Neoteleostei</taxon>
        <taxon>Acanthomorphata</taxon>
        <taxon>Ovalentaria</taxon>
        <taxon>Atherinomorphae</taxon>
        <taxon>Cyprinodontiformes</taxon>
        <taxon>Poeciliidae</taxon>
        <taxon>Poeciliinae</taxon>
        <taxon>Gambusia</taxon>
    </lineage>
</organism>
<dbReference type="InterPro" id="IPR013783">
    <property type="entry name" value="Ig-like_fold"/>
</dbReference>
<dbReference type="CDD" id="cd00099">
    <property type="entry name" value="IgV"/>
    <property type="match status" value="3"/>
</dbReference>
<gene>
    <name evidence="10" type="ORF">CCH79_00014505</name>
</gene>
<dbReference type="Gene3D" id="2.60.40.10">
    <property type="entry name" value="Immunoglobulins"/>
    <property type="match status" value="4"/>
</dbReference>
<feature type="domain" description="Ig-like" evidence="9">
    <location>
        <begin position="126"/>
        <end position="231"/>
    </location>
</feature>
<comment type="caution">
    <text evidence="10">The sequence shown here is derived from an EMBL/GenBank/DDBJ whole genome shotgun (WGS) entry which is preliminary data.</text>
</comment>
<keyword evidence="2" id="KW-1003">Cell membrane</keyword>
<keyword evidence="7" id="KW-0325">Glycoprotein</keyword>
<accession>A0A315USZ8</accession>
<dbReference type="STRING" id="33528.ENSGAFP00000001301"/>
<evidence type="ECO:0000256" key="8">
    <source>
        <dbReference type="SAM" id="Phobius"/>
    </source>
</evidence>
<dbReference type="InterPro" id="IPR013106">
    <property type="entry name" value="Ig_V-set"/>
</dbReference>
<proteinExistence type="predicted"/>
<dbReference type="AlphaFoldDB" id="A0A315USZ8"/>
<feature type="domain" description="Ig-like" evidence="9">
    <location>
        <begin position="380"/>
        <end position="491"/>
    </location>
</feature>
<feature type="domain" description="Ig-like" evidence="9">
    <location>
        <begin position="1"/>
        <end position="117"/>
    </location>
</feature>
<dbReference type="PANTHER" id="PTHR19433:SF127">
    <property type="entry name" value="NITR9"/>
    <property type="match status" value="1"/>
</dbReference>
<keyword evidence="5 8" id="KW-0472">Membrane</keyword>
<keyword evidence="3" id="KW-0732">Signal</keyword>
<evidence type="ECO:0000256" key="1">
    <source>
        <dbReference type="ARBA" id="ARBA00004236"/>
    </source>
</evidence>
<comment type="subcellular location">
    <subcellularLocation>
        <location evidence="1">Cell membrane</location>
    </subcellularLocation>
</comment>
<dbReference type="InterPro" id="IPR052051">
    <property type="entry name" value="TCR_complex_component"/>
</dbReference>
<evidence type="ECO:0000256" key="2">
    <source>
        <dbReference type="ARBA" id="ARBA00022475"/>
    </source>
</evidence>
<dbReference type="InterPro" id="IPR007110">
    <property type="entry name" value="Ig-like_dom"/>
</dbReference>
<evidence type="ECO:0000313" key="10">
    <source>
        <dbReference type="EMBL" id="PWA14760.1"/>
    </source>
</evidence>
<dbReference type="PANTHER" id="PTHR19433">
    <property type="entry name" value="T-CELL RECEPTOR ALPHA CHAIN V REGION-RELATED"/>
    <property type="match status" value="1"/>
</dbReference>